<comment type="caution">
    <text evidence="3">The sequence shown here is derived from an EMBL/GenBank/DDBJ whole genome shotgun (WGS) entry which is preliminary data.</text>
</comment>
<gene>
    <name evidence="3" type="ORF">BOX15_Mlig026753g1</name>
</gene>
<dbReference type="Pfam" id="PF15236">
    <property type="entry name" value="CCDC66"/>
    <property type="match status" value="1"/>
</dbReference>
<feature type="compositionally biased region" description="Pro residues" evidence="1">
    <location>
        <begin position="363"/>
        <end position="377"/>
    </location>
</feature>
<proteinExistence type="predicted"/>
<dbReference type="GO" id="GO:0008017">
    <property type="term" value="F:microtubule binding"/>
    <property type="evidence" value="ECO:0007669"/>
    <property type="project" value="TreeGrafter"/>
</dbReference>
<sequence>LIAMLKFETKKDEHGKPKITFQVEEPPVAKRRPVNYKTREQPYPLRPAAPAATDGQQQQQQQPKQNLQQQQKPQLQSQQQKPQQQQQQQSQKQQQPQKHQTQQSSGGVLTDTQLKAIIDSVEKLTSTGDRDVKIEFDGAHNRVKIEGRVHRWDEEPPAVRGGADLSNEKAKRQTDADDADSAIGRDSDVDEPPPPPRQSKRQSQAQPRRPAAAAKDGKGRKTPAAGESILGLLPKTAGAAADGAQATAKPRRPAAANAAAAKSSPAKVQKRQGRQTEAAAAAAAAAAASDSVDARMQRLIDENIDKMSEDALVDLLAKAFEEEKRRLLGDDVEEATKTSGGGRQPKQQKEKPAEAVPAKRPESPPPPAPQAVPPPPQSKAELKKLQWARERAELQRLGGHYDPWGRPGGGAPPAMLQTAAATPQPLPQQSQRQQQLQEQPQPPTQQSLTAPPAAIRSSFVVGELAPNDGRFDDQREAERRQWLRELDEQREREREQRATGRGGGAPAGNPLLLPAEQPHAAATTVSFERGRGFAATDDATLREADARRRRELEYQDAVRAQVEEKRRLQATERQRRQLEDIEAERKFKEDQEQSRQQQPATHRSALPPPPQPLGSTDLGAGGFGGAAPGETQREADMRRSLMLAEESAKLEKLLARIQKLDAGGHDTSNLRRGLLAEYSSPRFLGMLESAGLLHHQQQQPPPQFRAGSPPYPAVPSLALGGLGLAGAPNESQQQRRVLSDEALPTSHRSVEHAVQTDESTLRQIRLAQQQQQQRRLQQLQKQQQQKQQRSQRQQQQQRQHRDWEAQDSHRKAHERRSAEARRRLEAKRQKQRAGRPVPIAERPPWGVKMPSREFIPQSERDPLPEAREQRRERLRRRQAELLAQVRVGDYAAPAAATAPAGGGGAASQRRQPARAEPAGKFRQTYNLPDDADQAVGFDEDAGLRTHLASERARASRVRDDVLEPLDDRYYLTQRQSQHLSQQQQNFVRTSAFLNPAAAAKPLPLSRETTSRELARRAYIRGLNPSHYGVSMDNYDDARIEETLPAKHSKDPIFHPGLVKDTPTARQDAILQQLSNIRRGLLEKQKEIETSLSAA</sequence>
<feature type="compositionally biased region" description="Basic and acidic residues" evidence="1">
    <location>
        <begin position="166"/>
        <end position="175"/>
    </location>
</feature>
<feature type="compositionally biased region" description="Basic and acidic residues" evidence="1">
    <location>
        <begin position="380"/>
        <end position="394"/>
    </location>
</feature>
<feature type="region of interest" description="Disordered" evidence="1">
    <location>
        <begin position="895"/>
        <end position="933"/>
    </location>
</feature>
<feature type="compositionally biased region" description="Basic and acidic residues" evidence="1">
    <location>
        <begin position="858"/>
        <end position="871"/>
    </location>
</feature>
<evidence type="ECO:0000313" key="3">
    <source>
        <dbReference type="EMBL" id="PAA94697.1"/>
    </source>
</evidence>
<feature type="region of interest" description="Disordered" evidence="1">
    <location>
        <begin position="777"/>
        <end position="872"/>
    </location>
</feature>
<protein>
    <recommendedName>
        <fullName evidence="2">CCDC66 domain-containing protein</fullName>
    </recommendedName>
</protein>
<feature type="compositionally biased region" description="Low complexity" evidence="1">
    <location>
        <begin position="201"/>
        <end position="214"/>
    </location>
</feature>
<dbReference type="Proteomes" id="UP000215902">
    <property type="component" value="Unassembled WGS sequence"/>
</dbReference>
<dbReference type="AlphaFoldDB" id="A0A267HB26"/>
<dbReference type="EMBL" id="NIVC01000003">
    <property type="protein sequence ID" value="PAA94697.1"/>
    <property type="molecule type" value="Genomic_DNA"/>
</dbReference>
<dbReference type="GO" id="GO:0005929">
    <property type="term" value="C:cilium"/>
    <property type="evidence" value="ECO:0007669"/>
    <property type="project" value="TreeGrafter"/>
</dbReference>
<feature type="compositionally biased region" description="Basic and acidic residues" evidence="1">
    <location>
        <begin position="561"/>
        <end position="593"/>
    </location>
</feature>
<feature type="compositionally biased region" description="Low complexity" evidence="1">
    <location>
        <begin position="56"/>
        <end position="105"/>
    </location>
</feature>
<dbReference type="PANTHER" id="PTHR22736">
    <property type="entry name" value="COILED-COIL DOMAIN-CONTAINING PROTEIN 66"/>
    <property type="match status" value="1"/>
</dbReference>
<feature type="compositionally biased region" description="Low complexity" evidence="1">
    <location>
        <begin position="777"/>
        <end position="797"/>
    </location>
</feature>
<dbReference type="InterPro" id="IPR040467">
    <property type="entry name" value="CCDC66_dom"/>
</dbReference>
<name>A0A267HB26_9PLAT</name>
<organism evidence="3 4">
    <name type="scientific">Macrostomum lignano</name>
    <dbReference type="NCBI Taxonomy" id="282301"/>
    <lineage>
        <taxon>Eukaryota</taxon>
        <taxon>Metazoa</taxon>
        <taxon>Spiralia</taxon>
        <taxon>Lophotrochozoa</taxon>
        <taxon>Platyhelminthes</taxon>
        <taxon>Rhabditophora</taxon>
        <taxon>Macrostomorpha</taxon>
        <taxon>Macrostomida</taxon>
        <taxon>Macrostomidae</taxon>
        <taxon>Macrostomum</taxon>
    </lineage>
</organism>
<dbReference type="GO" id="GO:0060271">
    <property type="term" value="P:cilium assembly"/>
    <property type="evidence" value="ECO:0007669"/>
    <property type="project" value="TreeGrafter"/>
</dbReference>
<reference evidence="3 4" key="1">
    <citation type="submission" date="2017-06" db="EMBL/GenBank/DDBJ databases">
        <title>A platform for efficient transgenesis in Macrostomum lignano, a flatworm model organism for stem cell research.</title>
        <authorList>
            <person name="Berezikov E."/>
        </authorList>
    </citation>
    <scope>NUCLEOTIDE SEQUENCE [LARGE SCALE GENOMIC DNA]</scope>
    <source>
        <strain evidence="3">DV1</strain>
        <tissue evidence="3">Whole organism</tissue>
    </source>
</reference>
<feature type="compositionally biased region" description="Basic and acidic residues" evidence="1">
    <location>
        <begin position="539"/>
        <end position="553"/>
    </location>
</feature>
<dbReference type="OrthoDB" id="10042846at2759"/>
<feature type="compositionally biased region" description="Basic and acidic residues" evidence="1">
    <location>
        <begin position="7"/>
        <end position="16"/>
    </location>
</feature>
<feature type="compositionally biased region" description="Basic and acidic residues" evidence="1">
    <location>
        <begin position="347"/>
        <end position="362"/>
    </location>
</feature>
<feature type="compositionally biased region" description="Pro residues" evidence="1">
    <location>
        <begin position="699"/>
        <end position="713"/>
    </location>
</feature>
<evidence type="ECO:0000259" key="2">
    <source>
        <dbReference type="Pfam" id="PF15236"/>
    </source>
</evidence>
<evidence type="ECO:0000256" key="1">
    <source>
        <dbReference type="SAM" id="MobiDB-lite"/>
    </source>
</evidence>
<feature type="compositionally biased region" description="Basic and acidic residues" evidence="1">
    <location>
        <begin position="469"/>
        <end position="498"/>
    </location>
</feature>
<keyword evidence="4" id="KW-1185">Reference proteome</keyword>
<feature type="non-terminal residue" evidence="3">
    <location>
        <position position="1"/>
    </location>
</feature>
<feature type="compositionally biased region" description="Basic and acidic residues" evidence="1">
    <location>
        <begin position="128"/>
        <end position="154"/>
    </location>
</feature>
<dbReference type="PANTHER" id="PTHR22736:SF2">
    <property type="entry name" value="COILED-COIL DOMAIN-CONTAINING PROTEIN 66"/>
    <property type="match status" value="1"/>
</dbReference>
<dbReference type="STRING" id="282301.A0A267HB26"/>
<feature type="compositionally biased region" description="Low complexity" evidence="1">
    <location>
        <begin position="278"/>
        <end position="288"/>
    </location>
</feature>
<feature type="compositionally biased region" description="Basic and acidic residues" evidence="1">
    <location>
        <begin position="799"/>
        <end position="828"/>
    </location>
</feature>
<feature type="region of interest" description="Disordered" evidence="1">
    <location>
        <begin position="323"/>
        <end position="634"/>
    </location>
</feature>
<dbReference type="InterPro" id="IPR039183">
    <property type="entry name" value="CCD66"/>
</dbReference>
<feature type="domain" description="CCDC66" evidence="2">
    <location>
        <begin position="524"/>
        <end position="597"/>
    </location>
</feature>
<accession>A0A267HB26</accession>
<dbReference type="GO" id="GO:0005874">
    <property type="term" value="C:microtubule"/>
    <property type="evidence" value="ECO:0007669"/>
    <property type="project" value="TreeGrafter"/>
</dbReference>
<feature type="compositionally biased region" description="Low complexity" evidence="1">
    <location>
        <begin position="427"/>
        <end position="454"/>
    </location>
</feature>
<feature type="compositionally biased region" description="Low complexity" evidence="1">
    <location>
        <begin position="906"/>
        <end position="918"/>
    </location>
</feature>
<feature type="compositionally biased region" description="Low complexity" evidence="1">
    <location>
        <begin position="236"/>
        <end position="267"/>
    </location>
</feature>
<evidence type="ECO:0000313" key="4">
    <source>
        <dbReference type="Proteomes" id="UP000215902"/>
    </source>
</evidence>
<feature type="region of interest" description="Disordered" evidence="1">
    <location>
        <begin position="693"/>
        <end position="757"/>
    </location>
</feature>
<feature type="region of interest" description="Disordered" evidence="1">
    <location>
        <begin position="1"/>
        <end position="293"/>
    </location>
</feature>